<reference evidence="1 2" key="1">
    <citation type="submission" date="2018-01" db="EMBL/GenBank/DDBJ databases">
        <title>Complete genome sequence of Bacteriovorax stolpii DSM12778.</title>
        <authorList>
            <person name="Tang B."/>
            <person name="Chang J."/>
        </authorList>
    </citation>
    <scope>NUCLEOTIDE SEQUENCE [LARGE SCALE GENOMIC DNA]</scope>
    <source>
        <strain evidence="1 2">DSM 12778</strain>
    </source>
</reference>
<dbReference type="RefSeq" id="WP_102241971.1">
    <property type="nucleotide sequence ID" value="NZ_CP025704.1"/>
</dbReference>
<evidence type="ECO:0000313" key="1">
    <source>
        <dbReference type="EMBL" id="AUN96676.1"/>
    </source>
</evidence>
<gene>
    <name evidence="1" type="ORF">C0V70_00840</name>
</gene>
<keyword evidence="2" id="KW-1185">Reference proteome</keyword>
<accession>A0A2K9NMD8</accession>
<sequence>MERPSYLHKYMFDWEIFDVVIGGKSALDTKNFLGPMSTIEEVNQFLKGYGLDPNDRVAKSELFGNFQEAMQFIRRYFLKEGNPDGLDLKVPNSLLMISDISQLFLMATDDNIVKKEDYSQVLLKRRKPGWAGS</sequence>
<organism evidence="1 2">
    <name type="scientific">Bacteriovorax stolpii</name>
    <name type="common">Bdellovibrio stolpii</name>
    <dbReference type="NCBI Taxonomy" id="960"/>
    <lineage>
        <taxon>Bacteria</taxon>
        <taxon>Pseudomonadati</taxon>
        <taxon>Bdellovibrionota</taxon>
        <taxon>Bacteriovoracia</taxon>
        <taxon>Bacteriovoracales</taxon>
        <taxon>Bacteriovoracaceae</taxon>
        <taxon>Bacteriovorax</taxon>
    </lineage>
</organism>
<dbReference type="AlphaFoldDB" id="A0A2K9NMD8"/>
<name>A0A2K9NMD8_BACTC</name>
<dbReference type="Proteomes" id="UP000235584">
    <property type="component" value="Chromosome"/>
</dbReference>
<proteinExistence type="predicted"/>
<protein>
    <submittedName>
        <fullName evidence="1">Uncharacterized protein</fullName>
    </submittedName>
</protein>
<dbReference type="EMBL" id="CP025704">
    <property type="protein sequence ID" value="AUN96676.1"/>
    <property type="molecule type" value="Genomic_DNA"/>
</dbReference>
<dbReference type="KEGG" id="bsto:C0V70_00840"/>
<evidence type="ECO:0000313" key="2">
    <source>
        <dbReference type="Proteomes" id="UP000235584"/>
    </source>
</evidence>